<evidence type="ECO:0000313" key="2">
    <source>
        <dbReference type="EMBL" id="PAP75719.1"/>
    </source>
</evidence>
<evidence type="ECO:0000259" key="1">
    <source>
        <dbReference type="Pfam" id="PF01243"/>
    </source>
</evidence>
<proteinExistence type="predicted"/>
<accession>A0A271IYY5</accession>
<dbReference type="OrthoDB" id="9796486at2"/>
<sequence>MIESVDALRERYPTPSGRAVRKTLDRLDVHARRFIGLAPFLVLATAGADGRADASPRGGAPGFVHVADDRTLWLPDASGNNRLDSLTNVAETGRAGLLFLVPGVDETLRVNGTARLRDDAEALAPFADARRPPRVVVEITVEEAYLHCAKALMRSRLWDPASRQDRSVLPTMGEMLRDQVGGEGPVETQDDMVARYRKDL</sequence>
<name>A0A271IYY5_9BACT</name>
<comment type="caution">
    <text evidence="2">The sequence shown here is derived from an EMBL/GenBank/DDBJ whole genome shotgun (WGS) entry which is preliminary data.</text>
</comment>
<dbReference type="InterPro" id="IPR012349">
    <property type="entry name" value="Split_barrel_FMN-bd"/>
</dbReference>
<dbReference type="EMBL" id="MQWD01000001">
    <property type="protein sequence ID" value="PAP75719.1"/>
    <property type="molecule type" value="Genomic_DNA"/>
</dbReference>
<dbReference type="SUPFAM" id="SSF50475">
    <property type="entry name" value="FMN-binding split barrel"/>
    <property type="match status" value="1"/>
</dbReference>
<gene>
    <name evidence="2" type="ORF">BSZ37_04335</name>
</gene>
<dbReference type="PANTHER" id="PTHR42815">
    <property type="entry name" value="FAD-BINDING, PUTATIVE (AFU_ORTHOLOGUE AFUA_6G07600)-RELATED"/>
    <property type="match status" value="1"/>
</dbReference>
<keyword evidence="2" id="KW-0378">Hydrolase</keyword>
<dbReference type="Proteomes" id="UP000216339">
    <property type="component" value="Unassembled WGS sequence"/>
</dbReference>
<dbReference type="Pfam" id="PF01243">
    <property type="entry name" value="PNPOx_N"/>
    <property type="match status" value="1"/>
</dbReference>
<protein>
    <submittedName>
        <fullName evidence="2">Phosphohydrolase</fullName>
    </submittedName>
</protein>
<keyword evidence="3" id="KW-1185">Reference proteome</keyword>
<evidence type="ECO:0000313" key="3">
    <source>
        <dbReference type="Proteomes" id="UP000216339"/>
    </source>
</evidence>
<dbReference type="RefSeq" id="WP_095509360.1">
    <property type="nucleotide sequence ID" value="NZ_MQWD01000001.1"/>
</dbReference>
<dbReference type="InterPro" id="IPR024029">
    <property type="entry name" value="Pyridox_Oxase_FMN-dep"/>
</dbReference>
<dbReference type="AlphaFoldDB" id="A0A271IYY5"/>
<dbReference type="Gene3D" id="2.30.110.10">
    <property type="entry name" value="Electron Transport, Fmn-binding Protein, Chain A"/>
    <property type="match status" value="1"/>
</dbReference>
<reference evidence="2 3" key="1">
    <citation type="submission" date="2016-11" db="EMBL/GenBank/DDBJ databases">
        <title>Study of marine rhodopsin-containing bacteria.</title>
        <authorList>
            <person name="Yoshizawa S."/>
            <person name="Kumagai Y."/>
            <person name="Kogure K."/>
        </authorList>
    </citation>
    <scope>NUCLEOTIDE SEQUENCE [LARGE SCALE GENOMIC DNA]</scope>
    <source>
        <strain evidence="2 3">SAORIC-28</strain>
    </source>
</reference>
<dbReference type="PANTHER" id="PTHR42815:SF2">
    <property type="entry name" value="FAD-BINDING, PUTATIVE (AFU_ORTHOLOGUE AFUA_6G07600)-RELATED"/>
    <property type="match status" value="1"/>
</dbReference>
<dbReference type="InterPro" id="IPR011576">
    <property type="entry name" value="Pyridox_Oxase_N"/>
</dbReference>
<feature type="domain" description="Pyridoxamine 5'-phosphate oxidase N-terminal" evidence="1">
    <location>
        <begin position="30"/>
        <end position="148"/>
    </location>
</feature>
<dbReference type="NCBIfam" id="TIGR04025">
    <property type="entry name" value="PPOX_FMN_DR2398"/>
    <property type="match status" value="1"/>
</dbReference>
<organism evidence="2 3">
    <name type="scientific">Rubrivirga marina</name>
    <dbReference type="NCBI Taxonomy" id="1196024"/>
    <lineage>
        <taxon>Bacteria</taxon>
        <taxon>Pseudomonadati</taxon>
        <taxon>Rhodothermota</taxon>
        <taxon>Rhodothermia</taxon>
        <taxon>Rhodothermales</taxon>
        <taxon>Rubricoccaceae</taxon>
        <taxon>Rubrivirga</taxon>
    </lineage>
</organism>
<dbReference type="GO" id="GO:0016787">
    <property type="term" value="F:hydrolase activity"/>
    <property type="evidence" value="ECO:0007669"/>
    <property type="project" value="UniProtKB-KW"/>
</dbReference>